<dbReference type="Proteomes" id="UP000030787">
    <property type="component" value="Chromosome"/>
</dbReference>
<sequence>MVARDRPYSELKNSLIGKKVVIWTCNTCARLCYDVGGKESAERLASALKSDGIDVLGVLDTSASCLEGKVRSKYDEEMFGRADIVVSLTCNIGALCARRVFGKEILNPLATVGAGFADSERTVFVCEDSNGVLSVKELRKIAEEKGLWCDPYA</sequence>
<protein>
    <submittedName>
        <fullName evidence="1">Uncharacterized protein</fullName>
    </submittedName>
</protein>
<accession>A0A0A7LAS1</accession>
<dbReference type="OrthoDB" id="28177at2157"/>
<dbReference type="HOGENOM" id="CLU_1682596_0_0_2"/>
<dbReference type="EMBL" id="CP010070">
    <property type="protein sequence ID" value="AIZ56265.1"/>
    <property type="molecule type" value="Genomic_DNA"/>
</dbReference>
<reference evidence="1 2" key="1">
    <citation type="journal article" date="2014" name="Appl. Environ. Microbiol.">
        <title>Comparative Genome Analysis of 'Candidatus Methanoplasma termitum' Indicates a New Mode of Energy Metabolism in the Seventh Order of Methanogens.</title>
        <authorList>
            <person name="Lang K."/>
            <person name="Schuldes J."/>
            <person name="Klingl A."/>
            <person name="Poehlein A."/>
            <person name="Daniel R."/>
            <person name="Brune A."/>
        </authorList>
    </citation>
    <scope>NUCLEOTIDE SEQUENCE [LARGE SCALE GENOMIC DNA]</scope>
    <source>
        <strain evidence="2">Mpt1</strain>
    </source>
</reference>
<dbReference type="RefSeq" id="WP_048111598.1">
    <property type="nucleotide sequence ID" value="NZ_CP010070.1"/>
</dbReference>
<proteinExistence type="predicted"/>
<dbReference type="GeneID" id="24818040"/>
<evidence type="ECO:0000313" key="2">
    <source>
        <dbReference type="Proteomes" id="UP000030787"/>
    </source>
</evidence>
<dbReference type="KEGG" id="mear:Mpt1_c03700"/>
<dbReference type="AlphaFoldDB" id="A0A0A7LAS1"/>
<evidence type="ECO:0000313" key="1">
    <source>
        <dbReference type="EMBL" id="AIZ56265.1"/>
    </source>
</evidence>
<dbReference type="STRING" id="1577791.Mpt1_c03700"/>
<keyword evidence="2" id="KW-1185">Reference proteome</keyword>
<organism evidence="1 2">
    <name type="scientific">Candidatus Methanoplasma termitum</name>
    <dbReference type="NCBI Taxonomy" id="1577791"/>
    <lineage>
        <taxon>Archaea</taxon>
        <taxon>Methanobacteriati</taxon>
        <taxon>Thermoplasmatota</taxon>
        <taxon>Thermoplasmata</taxon>
        <taxon>Methanomassiliicoccales</taxon>
        <taxon>Methanomassiliicoccaceae</taxon>
        <taxon>Candidatus Methanoplasma</taxon>
    </lineage>
</organism>
<gene>
    <name evidence="1" type="ORF">Mpt1_c03700</name>
</gene>
<name>A0A0A7LAS1_9ARCH</name>